<accession>A0AAV9K0S2</accession>
<protein>
    <submittedName>
        <fullName evidence="1">Uncharacterized protein</fullName>
    </submittedName>
</protein>
<evidence type="ECO:0000313" key="1">
    <source>
        <dbReference type="EMBL" id="KAK4706919.1"/>
    </source>
</evidence>
<keyword evidence="2" id="KW-1185">Reference proteome</keyword>
<dbReference type="EMBL" id="JAWPEI010000040">
    <property type="protein sequence ID" value="KAK4706919.1"/>
    <property type="molecule type" value="Genomic_DNA"/>
</dbReference>
<gene>
    <name evidence="1" type="ORF">R3W88_033520</name>
</gene>
<reference evidence="1 2" key="1">
    <citation type="submission" date="2023-10" db="EMBL/GenBank/DDBJ databases">
        <title>Genome-Wide Identification Analysis in wild type Solanum Pinnatisectum Reveals Some Genes Defensing Phytophthora Infestans.</title>
        <authorList>
            <person name="Sun C."/>
        </authorList>
    </citation>
    <scope>NUCLEOTIDE SEQUENCE [LARGE SCALE GENOMIC DNA]</scope>
    <source>
        <strain evidence="1">LQN</strain>
        <tissue evidence="1">Leaf</tissue>
    </source>
</reference>
<proteinExistence type="predicted"/>
<comment type="caution">
    <text evidence="1">The sequence shown here is derived from an EMBL/GenBank/DDBJ whole genome shotgun (WGS) entry which is preliminary data.</text>
</comment>
<dbReference type="AlphaFoldDB" id="A0AAV9K0S2"/>
<organism evidence="1 2">
    <name type="scientific">Solanum pinnatisectum</name>
    <name type="common">tansyleaf nightshade</name>
    <dbReference type="NCBI Taxonomy" id="50273"/>
    <lineage>
        <taxon>Eukaryota</taxon>
        <taxon>Viridiplantae</taxon>
        <taxon>Streptophyta</taxon>
        <taxon>Embryophyta</taxon>
        <taxon>Tracheophyta</taxon>
        <taxon>Spermatophyta</taxon>
        <taxon>Magnoliopsida</taxon>
        <taxon>eudicotyledons</taxon>
        <taxon>Gunneridae</taxon>
        <taxon>Pentapetalae</taxon>
        <taxon>asterids</taxon>
        <taxon>lamiids</taxon>
        <taxon>Solanales</taxon>
        <taxon>Solanaceae</taxon>
        <taxon>Solanoideae</taxon>
        <taxon>Solaneae</taxon>
        <taxon>Solanum</taxon>
    </lineage>
</organism>
<dbReference type="Proteomes" id="UP001311915">
    <property type="component" value="Unassembled WGS sequence"/>
</dbReference>
<evidence type="ECO:0000313" key="2">
    <source>
        <dbReference type="Proteomes" id="UP001311915"/>
    </source>
</evidence>
<name>A0AAV9K0S2_9SOLN</name>
<sequence>MLLILQKRNGAHCQFTFPILSSEILQITSWATSFILLYTTQNKKCINFFLSLAHATLDADFVITSNKHLGLADYVDILSLITSAYLLVIAIRGKIGIIFDMSDSTTEPLLNGKREKHSEAKRDRLYGKASLLQLITFSWLNPLLEVEVKKSIDCDEVRDVEFKDSANFLSDSFDESLKYVKERDGTRNPYIYKAIYLFGRKKAAINAIFAVISARSSYVGPYLIDDFVNFLNKMKFQGLQSGYFLALDFIGAKMSNSPNCSVSRHLISSIAFLPWHSTSLVSITLGDLSPLRGIARRCADSSFLSLTWLLPLGLAHWNFRRNIVFLCAFIDFWHTPAHIFSSKNDNVSENNYKSYSETYTDLIEKDKNIEINVGNLNEKPSTSNLRTRMDITPTYYIYEKENRDKALWDKRLNKNWIPRQTADQNNFLDLDCKNYGGYGYFEEEEEENLERKRV</sequence>